<organism evidence="4 5">
    <name type="scientific">Plenodomus tracheiphilus IPT5</name>
    <dbReference type="NCBI Taxonomy" id="1408161"/>
    <lineage>
        <taxon>Eukaryota</taxon>
        <taxon>Fungi</taxon>
        <taxon>Dikarya</taxon>
        <taxon>Ascomycota</taxon>
        <taxon>Pezizomycotina</taxon>
        <taxon>Dothideomycetes</taxon>
        <taxon>Pleosporomycetidae</taxon>
        <taxon>Pleosporales</taxon>
        <taxon>Pleosporineae</taxon>
        <taxon>Leptosphaeriaceae</taxon>
        <taxon>Plenodomus</taxon>
    </lineage>
</organism>
<dbReference type="Gene3D" id="3.40.50.720">
    <property type="entry name" value="NAD(P)-binding Rossmann-like Domain"/>
    <property type="match status" value="1"/>
</dbReference>
<dbReference type="AlphaFoldDB" id="A0A6A7AV32"/>
<dbReference type="Pfam" id="PF00106">
    <property type="entry name" value="adh_short"/>
    <property type="match status" value="1"/>
</dbReference>
<reference evidence="4" key="1">
    <citation type="submission" date="2020-01" db="EMBL/GenBank/DDBJ databases">
        <authorList>
            <consortium name="DOE Joint Genome Institute"/>
            <person name="Haridas S."/>
            <person name="Albert R."/>
            <person name="Binder M."/>
            <person name="Bloem J."/>
            <person name="Labutti K."/>
            <person name="Salamov A."/>
            <person name="Andreopoulos B."/>
            <person name="Baker S.E."/>
            <person name="Barry K."/>
            <person name="Bills G."/>
            <person name="Bluhm B.H."/>
            <person name="Cannon C."/>
            <person name="Castanera R."/>
            <person name="Culley D.E."/>
            <person name="Daum C."/>
            <person name="Ezra D."/>
            <person name="Gonzalez J.B."/>
            <person name="Henrissat B."/>
            <person name="Kuo A."/>
            <person name="Liang C."/>
            <person name="Lipzen A."/>
            <person name="Lutzoni F."/>
            <person name="Magnuson J."/>
            <person name="Mondo S."/>
            <person name="Nolan M."/>
            <person name="Ohm R."/>
            <person name="Pangilinan J."/>
            <person name="Park H.-J."/>
            <person name="Ramirez L."/>
            <person name="Alfaro M."/>
            <person name="Sun H."/>
            <person name="Tritt A."/>
            <person name="Yoshinaga Y."/>
            <person name="Zwiers L.-H."/>
            <person name="Turgeon B.G."/>
            <person name="Goodwin S.B."/>
            <person name="Spatafora J.W."/>
            <person name="Crous P.W."/>
            <person name="Grigoriev I.V."/>
        </authorList>
    </citation>
    <scope>NUCLEOTIDE SEQUENCE</scope>
    <source>
        <strain evidence="4">IPT5</strain>
    </source>
</reference>
<dbReference type="OrthoDB" id="191139at2759"/>
<evidence type="ECO:0000313" key="4">
    <source>
        <dbReference type="EMBL" id="KAF2846644.1"/>
    </source>
</evidence>
<keyword evidence="2" id="KW-0521">NADP</keyword>
<evidence type="ECO:0000256" key="1">
    <source>
        <dbReference type="ARBA" id="ARBA00006484"/>
    </source>
</evidence>
<dbReference type="PANTHER" id="PTHR24320:SF282">
    <property type="entry name" value="WW DOMAIN-CONTAINING OXIDOREDUCTASE"/>
    <property type="match status" value="1"/>
</dbReference>
<dbReference type="PANTHER" id="PTHR24320">
    <property type="entry name" value="RETINOL DEHYDROGENASE"/>
    <property type="match status" value="1"/>
</dbReference>
<comment type="similarity">
    <text evidence="1">Belongs to the short-chain dehydrogenases/reductases (SDR) family.</text>
</comment>
<dbReference type="InterPro" id="IPR036291">
    <property type="entry name" value="NAD(P)-bd_dom_sf"/>
</dbReference>
<dbReference type="SUPFAM" id="SSF51735">
    <property type="entry name" value="NAD(P)-binding Rossmann-fold domains"/>
    <property type="match status" value="1"/>
</dbReference>
<protein>
    <submittedName>
        <fullName evidence="4">NAD(P)-binding protein</fullName>
    </submittedName>
</protein>
<accession>A0A6A7AV32</accession>
<evidence type="ECO:0000313" key="5">
    <source>
        <dbReference type="Proteomes" id="UP000799423"/>
    </source>
</evidence>
<gene>
    <name evidence="4" type="ORF">T440DRAFT_471712</name>
</gene>
<dbReference type="PRINTS" id="PR00081">
    <property type="entry name" value="GDHRDH"/>
</dbReference>
<dbReference type="Proteomes" id="UP000799423">
    <property type="component" value="Unassembled WGS sequence"/>
</dbReference>
<name>A0A6A7AV32_9PLEO</name>
<dbReference type="EMBL" id="MU006333">
    <property type="protein sequence ID" value="KAF2846644.1"/>
    <property type="molecule type" value="Genomic_DNA"/>
</dbReference>
<sequence length="304" mass="33446">MSFSPDKDIGDLSGKVILVTGGNAGLGKESVIQLAKHNPQTIIMASRSQGKAEAAIKEIQATVPKANIQFLQIDLSSFASIQKAAASVIEQYDRLDILLNNAGLWAPSTGLTEDGYEVQFGTNHMGPALFTRLLLPLLEKTSELPDSDVRVVQLGSDAHQFAPKEGILFDQLKTPCEQIAGRALYGQSKLANIYFIKALATRYPKIKCVSLHPGVVQTNIMDDTMKKYPYIAWLLKFIFGFIAVDVHKGALGQLWASTGKASEIKSGAYYVPLKKEVKTKKVEDTELAEKLWNWTEKEFTDRGL</sequence>
<evidence type="ECO:0000256" key="2">
    <source>
        <dbReference type="ARBA" id="ARBA00022857"/>
    </source>
</evidence>
<proteinExistence type="inferred from homology"/>
<evidence type="ECO:0000256" key="3">
    <source>
        <dbReference type="ARBA" id="ARBA00023002"/>
    </source>
</evidence>
<keyword evidence="5" id="KW-1185">Reference proteome</keyword>
<keyword evidence="3" id="KW-0560">Oxidoreductase</keyword>
<dbReference type="GO" id="GO:0016491">
    <property type="term" value="F:oxidoreductase activity"/>
    <property type="evidence" value="ECO:0007669"/>
    <property type="project" value="UniProtKB-KW"/>
</dbReference>
<dbReference type="InterPro" id="IPR002347">
    <property type="entry name" value="SDR_fam"/>
</dbReference>